<dbReference type="KEGG" id="rce:RC1_1145"/>
<dbReference type="EMBL" id="CP000613">
    <property type="protein sequence ID" value="ACI98561.1"/>
    <property type="molecule type" value="Genomic_DNA"/>
</dbReference>
<dbReference type="AlphaFoldDB" id="B6IMI2"/>
<evidence type="ECO:0000313" key="2">
    <source>
        <dbReference type="Proteomes" id="UP000001591"/>
    </source>
</evidence>
<reference evidence="1 2" key="1">
    <citation type="journal article" date="2010" name="BMC Genomics">
        <title>Metabolic flexibility revealed in the genome of the cyst-forming alpha-1 proteobacterium Rhodospirillum centenum.</title>
        <authorList>
            <person name="Lu Y.K."/>
            <person name="Marden J."/>
            <person name="Han M."/>
            <person name="Swingley W.D."/>
            <person name="Mastrian S.D."/>
            <person name="Chowdhury S.R."/>
            <person name="Hao J."/>
            <person name="Helmy T."/>
            <person name="Kim S."/>
            <person name="Kurdoglu A.A."/>
            <person name="Matthies H.J."/>
            <person name="Rollo D."/>
            <person name="Stothard P."/>
            <person name="Blankenship R.E."/>
            <person name="Bauer C.E."/>
            <person name="Touchman J.W."/>
        </authorList>
    </citation>
    <scope>NUCLEOTIDE SEQUENCE [LARGE SCALE GENOMIC DNA]</scope>
    <source>
        <strain evidence="2">ATCC 51521 / SW</strain>
    </source>
</reference>
<name>B6IMI2_RHOCS</name>
<gene>
    <name evidence="1" type="ordered locus">RC1_1145</name>
</gene>
<sequence length="124" mass="13735">MKELRCIVFNDREVVASVIDRRRRLKDPLPEGEITGIRFAMEDGVKTYLDLDGGKQVLTLAEEEVQAALITHCMAKNIPLPVDAEKVLYVIKGHATLMITMNFNRPARLVAMGPIGSLASESGR</sequence>
<evidence type="ECO:0000313" key="1">
    <source>
        <dbReference type="EMBL" id="ACI98561.1"/>
    </source>
</evidence>
<dbReference type="Proteomes" id="UP000001591">
    <property type="component" value="Chromosome"/>
</dbReference>
<dbReference type="eggNOG" id="ENOG5033B4Y">
    <property type="taxonomic scope" value="Bacteria"/>
</dbReference>
<dbReference type="HOGENOM" id="CLU_163373_0_0_5"/>
<accession>B6IMI2</accession>
<proteinExistence type="predicted"/>
<protein>
    <submittedName>
        <fullName evidence="1">Uncharacterized protein</fullName>
    </submittedName>
</protein>
<keyword evidence="2" id="KW-1185">Reference proteome</keyword>
<organism evidence="1 2">
    <name type="scientific">Rhodospirillum centenum (strain ATCC 51521 / SW)</name>
    <dbReference type="NCBI Taxonomy" id="414684"/>
    <lineage>
        <taxon>Bacteria</taxon>
        <taxon>Pseudomonadati</taxon>
        <taxon>Pseudomonadota</taxon>
        <taxon>Alphaproteobacteria</taxon>
        <taxon>Rhodospirillales</taxon>
        <taxon>Rhodospirillaceae</taxon>
        <taxon>Rhodospirillum</taxon>
    </lineage>
</organism>
<dbReference type="STRING" id="414684.RC1_1145"/>
<dbReference type="RefSeq" id="WP_012566350.1">
    <property type="nucleotide sequence ID" value="NC_011420.2"/>
</dbReference>
<dbReference type="OrthoDB" id="7360873at2"/>